<feature type="coiled-coil region" evidence="7">
    <location>
        <begin position="336"/>
        <end position="379"/>
    </location>
</feature>
<organism evidence="9">
    <name type="scientific">marine sediment metagenome</name>
    <dbReference type="NCBI Taxonomy" id="412755"/>
    <lineage>
        <taxon>unclassified sequences</taxon>
        <taxon>metagenomes</taxon>
        <taxon>ecological metagenomes</taxon>
    </lineage>
</organism>
<keyword evidence="6" id="KW-1160">Virus entry into host cell</keyword>
<proteinExistence type="predicted"/>
<dbReference type="InterPro" id="IPR020991">
    <property type="entry name" value="Connector_podovirus"/>
</dbReference>
<evidence type="ECO:0008006" key="10">
    <source>
        <dbReference type="Google" id="ProtNLM"/>
    </source>
</evidence>
<evidence type="ECO:0000256" key="4">
    <source>
        <dbReference type="ARBA" id="ARBA00022844"/>
    </source>
</evidence>
<dbReference type="EMBL" id="LAZR01044580">
    <property type="protein sequence ID" value="KKL04300.1"/>
    <property type="molecule type" value="Genomic_DNA"/>
</dbReference>
<keyword evidence="3" id="KW-1188">Viral release from host cell</keyword>
<evidence type="ECO:0000256" key="1">
    <source>
        <dbReference type="ARBA" id="ARBA00004328"/>
    </source>
</evidence>
<comment type="caution">
    <text evidence="9">The sequence shown here is derived from an EMBL/GenBank/DDBJ whole genome shotgun (WGS) entry which is preliminary data.</text>
</comment>
<feature type="non-terminal residue" evidence="9">
    <location>
        <position position="459"/>
    </location>
</feature>
<evidence type="ECO:0000256" key="5">
    <source>
        <dbReference type="ARBA" id="ARBA00023219"/>
    </source>
</evidence>
<feature type="region of interest" description="Disordered" evidence="8">
    <location>
        <begin position="433"/>
        <end position="459"/>
    </location>
</feature>
<gene>
    <name evidence="9" type="ORF">LCGC14_2617450</name>
</gene>
<evidence type="ECO:0000256" key="8">
    <source>
        <dbReference type="SAM" id="MobiDB-lite"/>
    </source>
</evidence>
<evidence type="ECO:0000256" key="6">
    <source>
        <dbReference type="ARBA" id="ARBA00023296"/>
    </source>
</evidence>
<accession>A0A0F9A4B3</accession>
<feature type="non-terminal residue" evidence="9">
    <location>
        <position position="1"/>
    </location>
</feature>
<evidence type="ECO:0000256" key="7">
    <source>
        <dbReference type="SAM" id="Coils"/>
    </source>
</evidence>
<sequence>NPRRELIRQDQNFDDKGEERGKMSYTGIPNAALSIWADGMQGHMVSQSLRWFKSVLDNIELNKNDEIQAYLQRYDEAMYAEFNKSNFYAILGEWFRDAGSIGTATLFTEEDVGNGVAVHIPIHPREIFISEDRYGNVDTVYREFFLTARQAVDIFGDEKLSKDVTDNAESHPEKRHEFIHAVYPNTDRMFNSILSIHKKYASVYIQSTADKISDKTLRSSGFDLNPYAVWRLRKNSDEIYGYSPAADAMVDIKSLNQMSRTLMKAAHMAVAPPQNVPEHMRGHTRLEPDGLNYYEKGGDKMTPVQTGVNFPIGIDRENKIQQIIEDKYRVEFFMILARAEREMTATEIMERQAEKVPTSAAVEEQAKEEEKTMEKVDQEFFRTIEPIMRYLKGAGPRGRNTLLTIATDLRRTDAENWIIGETIRRIIDHLEIGGEPQPRSSAEKTDELRLAYGGRPESP</sequence>
<name>A0A0F9A4B3_9ZZZZ</name>
<protein>
    <recommendedName>
        <fullName evidence="10">Portal protein</fullName>
    </recommendedName>
</protein>
<dbReference type="GO" id="GO:0046718">
    <property type="term" value="P:symbiont entry into host cell"/>
    <property type="evidence" value="ECO:0007669"/>
    <property type="project" value="UniProtKB-KW"/>
</dbReference>
<evidence type="ECO:0000313" key="9">
    <source>
        <dbReference type="EMBL" id="KKL04300.1"/>
    </source>
</evidence>
<comment type="subcellular location">
    <subcellularLocation>
        <location evidence="1">Virion</location>
    </subcellularLocation>
</comment>
<feature type="region of interest" description="Disordered" evidence="8">
    <location>
        <begin position="1"/>
        <end position="22"/>
    </location>
</feature>
<keyword evidence="4" id="KW-0946">Virion</keyword>
<dbReference type="Pfam" id="PF12236">
    <property type="entry name" value="Head-tail_con"/>
    <property type="match status" value="1"/>
</dbReference>
<reference evidence="9" key="1">
    <citation type="journal article" date="2015" name="Nature">
        <title>Complex archaea that bridge the gap between prokaryotes and eukaryotes.</title>
        <authorList>
            <person name="Spang A."/>
            <person name="Saw J.H."/>
            <person name="Jorgensen S.L."/>
            <person name="Zaremba-Niedzwiedzka K."/>
            <person name="Martijn J."/>
            <person name="Lind A.E."/>
            <person name="van Eijk R."/>
            <person name="Schleper C."/>
            <person name="Guy L."/>
            <person name="Ettema T.J."/>
        </authorList>
    </citation>
    <scope>NUCLEOTIDE SEQUENCE</scope>
</reference>
<evidence type="ECO:0000256" key="2">
    <source>
        <dbReference type="ARBA" id="ARBA00022595"/>
    </source>
</evidence>
<dbReference type="AlphaFoldDB" id="A0A0F9A4B3"/>
<dbReference type="GO" id="GO:0044423">
    <property type="term" value="C:virion component"/>
    <property type="evidence" value="ECO:0007669"/>
    <property type="project" value="UniProtKB-KW"/>
</dbReference>
<keyword evidence="2" id="KW-1162">Viral penetration into host cytoplasm</keyword>
<keyword evidence="5" id="KW-0231">Viral genome packaging</keyword>
<evidence type="ECO:0000256" key="3">
    <source>
        <dbReference type="ARBA" id="ARBA00022612"/>
    </source>
</evidence>
<keyword evidence="7" id="KW-0175">Coiled coil</keyword>